<proteinExistence type="predicted"/>
<dbReference type="Proteomes" id="UP000529417">
    <property type="component" value="Unassembled WGS sequence"/>
</dbReference>
<dbReference type="Gene3D" id="1.10.1330.10">
    <property type="entry name" value="Dockerin domain"/>
    <property type="match status" value="1"/>
</dbReference>
<dbReference type="RefSeq" id="WP_179905259.1">
    <property type="nucleotide sequence ID" value="NZ_JACBXS010000009.1"/>
</dbReference>
<comment type="caution">
    <text evidence="1">The sequence shown here is derived from an EMBL/GenBank/DDBJ whole genome shotgun (WGS) entry which is preliminary data.</text>
</comment>
<organism evidence="1 2">
    <name type="scientific">Rhabdonatronobacter sediminivivens</name>
    <dbReference type="NCBI Taxonomy" id="2743469"/>
    <lineage>
        <taxon>Bacteria</taxon>
        <taxon>Pseudomonadati</taxon>
        <taxon>Pseudomonadota</taxon>
        <taxon>Alphaproteobacteria</taxon>
        <taxon>Rhodobacterales</taxon>
        <taxon>Paracoccaceae</taxon>
        <taxon>Rhabdonatronobacter</taxon>
    </lineage>
</organism>
<sequence length="1745" mass="182251">MPARIYFSAIDTNITGERDAPGLGTELWVTDGTPGGTRMVKDINANNDTLPIFRGSNPQSMVDLGDGRVMFRARDDLFGGRDELWVSDGTESGTFMVRNIGGGRSSEPSGLTALGDGRVVFAADDGRNAEAGHSGRELWISDGTFEGTVLLKDINPGVDDDGNALSSNPGDFLQLRPGQVIFTADDGVHGREVWVTNGTPEGTRLVADINPGSADGAPPIDTRHEDTLFHPLGRGQALFGGDDGIHGRELWITNGTAGGTRMLRDIRAGEEGNGVITYLTLPDGRVEVAAREAAGFFAQNIITDGTPAGTVTRTESHQTTQPAPGPVVFEMPSGGGWGVTSYSMFPMVALPGEKLLYTGTVVYEIDRGSGWAANRLLVTDGTIGGTDLLFGSSDDDSIPGPAYTNLGMSILPDGRVAFAAETRFPREEALWITDGTASGTSLLNADLTSIGGTIWLDASSIMHVSTTTGGDRGIWITDLTARSSTMVVDGATSFTILPADLPGGRFLMSAWMGADQGTDLWISNGTPSGTRLLSEDIRINGMEQITALGRDKIVFAYNDTTHNREPWVMDLNTGAARMLADIAPGTLDSNPRGFTNVWTEGLPVPGSTLFTEFASMEGETPVIDLNSYFSDAGPLDYAIPDLPEGVDLDPRSGRVAATPDLAPGDYAVTVVANNDLGGATASAFDWSVVNTGQLVVNASNGWGREGPGGPIKAVPGGVIHIGHKAGLERLIRIEDAEASVENGILSVSGKLFSEQFDTDLPLMEGGFSIDMGTLAVSDFTDNAVEGSHSLVGGLIEMVFSDIVIAPEGITLRTDLGFDGVLEALDTSGGLLALGIDADGPSFGLSALGTGRWFSDDALALPLPEGAPFGLEFSDLGIDYDLITDSAWFSGKAELTWGETVAKEYSFLSDSSTSKLTLDLAGDQDDPESFFARGDKFLRIGHDGDGWTWDIVGEIKYEGQQGGTPAPGRPFIEEMSFSLDTVEKEFGGAFKGTMPTLFKGLTLEAEVGAGWDPAAIDSFAFGIDGLNKPLGTTGIFVQGGKLAAEGLAAQDPDEWPVLSADILMSLGPTPLSPLRGHIGGKIEGARVTLEMEAKTEVGYLLPGEVERIAQPMIRWLGVDADDVLEFELLSLGGSVMVDFARPTLSASVGANFLGDVITGQANFTTQMLSEEVILVNASVGASATFPEAIPLIGGLSRAGNGLAVFTSDGDNSNDFAAAWTSFSVPFYGEVSAGLRFWLDGRYERLGTDSIDAIGSWALGPAQDLVILSAQWDTPTDDARLELIAPDGTVLTEADFGPGTGQAGDIALVDDLSSPIGRHVALQAPVAGTWDLRLADETGRGEIRYDASEILQGPQATITDVSIDPGTRSGVIELDMDLGDAAQSGLSIFVSDSPDALSGLQVIDTVIPASEAGALSFDWDFSALASGVWWLHARTDADAMVPMVDMFATPIEVSGAADLSVTLEQEAAAGGASVLTVTVANAGDMASGAGRLELTAPEAVLNAPALPGAAPLTSAVSEIALPDIAPGESLRFDFALPSGLEVMTRPVMADVSSAVFDGDMDNNMAMLFLTPMQTDLTGTLTTRGGTLLAGAEVTATLPDGSSIDALSDALGTFTLAGLAPGAGHVDAALDHTRGVPPLTALDALEILRMAVGLTPSFGAPGPMDFIAADVNQDGRITALDALEVLRAAVGLQSDTGPEWVFVDSRTDLPAMTREAVAYDTGINLATHPADTPLDMTAILLGNMTDPM</sequence>
<dbReference type="InterPro" id="IPR036439">
    <property type="entry name" value="Dockerin_dom_sf"/>
</dbReference>
<dbReference type="EMBL" id="JACBXS010000009">
    <property type="protein sequence ID" value="NYS24553.1"/>
    <property type="molecule type" value="Genomic_DNA"/>
</dbReference>
<accession>A0A7Z0HYF0</accession>
<protein>
    <submittedName>
        <fullName evidence="1">Uncharacterized protein</fullName>
    </submittedName>
</protein>
<reference evidence="1 2" key="1">
    <citation type="journal article" date="2000" name="Arch. Microbiol.">
        <title>Rhodobaca bogoriensis gen. nov. and sp. nov., an alkaliphilic purple nonsulfur bacterium from African Rift Valley soda lakes.</title>
        <authorList>
            <person name="Milford A.D."/>
            <person name="Achenbach L.A."/>
            <person name="Jung D.O."/>
            <person name="Madigan M.T."/>
        </authorList>
    </citation>
    <scope>NUCLEOTIDE SEQUENCE [LARGE SCALE GENOMIC DNA]</scope>
    <source>
        <strain evidence="1 2">2376</strain>
    </source>
</reference>
<gene>
    <name evidence="1" type="ORF">HUK65_06065</name>
</gene>
<dbReference type="Gene3D" id="2.60.40.10">
    <property type="entry name" value="Immunoglobulins"/>
    <property type="match status" value="1"/>
</dbReference>
<evidence type="ECO:0000313" key="1">
    <source>
        <dbReference type="EMBL" id="NYS24553.1"/>
    </source>
</evidence>
<evidence type="ECO:0000313" key="2">
    <source>
        <dbReference type="Proteomes" id="UP000529417"/>
    </source>
</evidence>
<name>A0A7Z0HYF0_9RHOB</name>
<dbReference type="GO" id="GO:0000272">
    <property type="term" value="P:polysaccharide catabolic process"/>
    <property type="evidence" value="ECO:0007669"/>
    <property type="project" value="InterPro"/>
</dbReference>
<dbReference type="InterPro" id="IPR013783">
    <property type="entry name" value="Ig-like_fold"/>
</dbReference>
<keyword evidence="2" id="KW-1185">Reference proteome</keyword>